<dbReference type="Proteomes" id="UP001497444">
    <property type="component" value="Chromosome 19"/>
</dbReference>
<comment type="catalytic activity">
    <reaction evidence="10">
        <text>adenosine(37) in tRNA + dimethylallyl diphosphate = N(6)-dimethylallyladenosine(37) in tRNA + diphosphate</text>
        <dbReference type="Rhea" id="RHEA:26482"/>
        <dbReference type="Rhea" id="RHEA-COMP:10162"/>
        <dbReference type="Rhea" id="RHEA-COMP:10375"/>
        <dbReference type="ChEBI" id="CHEBI:33019"/>
        <dbReference type="ChEBI" id="CHEBI:57623"/>
        <dbReference type="ChEBI" id="CHEBI:74411"/>
        <dbReference type="ChEBI" id="CHEBI:74415"/>
        <dbReference type="EC" id="2.5.1.75"/>
    </reaction>
</comment>
<protein>
    <recommendedName>
        <fullName evidence="3">tRNA dimethylallyltransferase</fullName>
        <ecNumber evidence="3">2.5.1.75</ecNumber>
    </recommendedName>
</protein>
<evidence type="ECO:0000256" key="6">
    <source>
        <dbReference type="ARBA" id="ARBA00022712"/>
    </source>
</evidence>
<keyword evidence="5" id="KW-0819">tRNA processing</keyword>
<dbReference type="InterPro" id="IPR027417">
    <property type="entry name" value="P-loop_NTPase"/>
</dbReference>
<evidence type="ECO:0000256" key="8">
    <source>
        <dbReference type="ARBA" id="ARBA00022840"/>
    </source>
</evidence>
<dbReference type="Gene3D" id="3.40.50.300">
    <property type="entry name" value="P-loop containing nucleotide triphosphate hydrolases"/>
    <property type="match status" value="1"/>
</dbReference>
<gene>
    <name evidence="12" type="ORF">CSSPJE1EN1_LOCUS12982</name>
</gene>
<name>A0ABP0WL10_9BRYO</name>
<dbReference type="HAMAP" id="MF_00185">
    <property type="entry name" value="IPP_trans"/>
    <property type="match status" value="1"/>
</dbReference>
<comment type="similarity">
    <text evidence="2">Belongs to the IPP transferase family.</text>
</comment>
<evidence type="ECO:0000256" key="3">
    <source>
        <dbReference type="ARBA" id="ARBA00012665"/>
    </source>
</evidence>
<evidence type="ECO:0000313" key="13">
    <source>
        <dbReference type="Proteomes" id="UP001497444"/>
    </source>
</evidence>
<keyword evidence="9" id="KW-0460">Magnesium</keyword>
<dbReference type="InterPro" id="IPR018022">
    <property type="entry name" value="IPT"/>
</dbReference>
<accession>A0ABP0WL10</accession>
<feature type="region of interest" description="Disordered" evidence="11">
    <location>
        <begin position="359"/>
        <end position="380"/>
    </location>
</feature>
<evidence type="ECO:0000256" key="11">
    <source>
        <dbReference type="SAM" id="MobiDB-lite"/>
    </source>
</evidence>
<keyword evidence="4" id="KW-0808">Transferase</keyword>
<dbReference type="EC" id="2.5.1.75" evidence="3"/>
<dbReference type="SUPFAM" id="SSF52540">
    <property type="entry name" value="P-loop containing nucleoside triphosphate hydrolases"/>
    <property type="match status" value="1"/>
</dbReference>
<sequence>MSFRIYSCQELHYGVCCVFVTMGSPEFNDLGQIFCNAKLELESIDTNSSSKSIFCGGDASLSATEAAAGGACKQQLRSTTREKPRVIVIAGPTSVGKTQLSIELAKELNGEVINADSVQVYRGLDIGAAKATMEERQGIPHHLLDMVPATVEYTYEEFMRDSRAATEKILARGRVPIVVGGTGMYMRYYMHAKPGITSKPFEDEAKIIGALAGAGSILVPDCWDYDFQCYFLHKNRTALFRRLDLRCEQQIMTLLEETSRLLDAGLVADSNSAARATGYEEAIPFLMEARAARGFVTEERLLSMLSLFQHNCRNIARQQIKWYRSKDRSEVQLFHWIDASQPIEKTIADIRNEYLRPTTKPSELSKESSDALKNSSYKEQKQMRNYEPTQQIYSCPEACAQVLKWVMQTQGGEVVLNAPSMY</sequence>
<dbReference type="PANTHER" id="PTHR11088">
    <property type="entry name" value="TRNA DIMETHYLALLYLTRANSFERASE"/>
    <property type="match status" value="1"/>
</dbReference>
<keyword evidence="7" id="KW-0547">Nucleotide-binding</keyword>
<evidence type="ECO:0000256" key="4">
    <source>
        <dbReference type="ARBA" id="ARBA00022679"/>
    </source>
</evidence>
<evidence type="ECO:0000256" key="5">
    <source>
        <dbReference type="ARBA" id="ARBA00022694"/>
    </source>
</evidence>
<evidence type="ECO:0000256" key="2">
    <source>
        <dbReference type="ARBA" id="ARBA00005842"/>
    </source>
</evidence>
<keyword evidence="13" id="KW-1185">Reference proteome</keyword>
<evidence type="ECO:0000256" key="9">
    <source>
        <dbReference type="ARBA" id="ARBA00022842"/>
    </source>
</evidence>
<keyword evidence="8" id="KW-0067">ATP-binding</keyword>
<feature type="compositionally biased region" description="Basic and acidic residues" evidence="11">
    <location>
        <begin position="363"/>
        <end position="380"/>
    </location>
</feature>
<evidence type="ECO:0000256" key="10">
    <source>
        <dbReference type="ARBA" id="ARBA00049563"/>
    </source>
</evidence>
<dbReference type="EMBL" id="OZ020114">
    <property type="protein sequence ID" value="CAK9267504.1"/>
    <property type="molecule type" value="Genomic_DNA"/>
</dbReference>
<dbReference type="InterPro" id="IPR039657">
    <property type="entry name" value="Dimethylallyltransferase"/>
</dbReference>
<proteinExistence type="inferred from homology"/>
<evidence type="ECO:0000256" key="7">
    <source>
        <dbReference type="ARBA" id="ARBA00022741"/>
    </source>
</evidence>
<reference evidence="12" key="1">
    <citation type="submission" date="2024-02" db="EMBL/GenBank/DDBJ databases">
        <authorList>
            <consortium name="ELIXIR-Norway"/>
            <consortium name="Elixir Norway"/>
        </authorList>
    </citation>
    <scope>NUCLEOTIDE SEQUENCE</scope>
</reference>
<dbReference type="PANTHER" id="PTHR11088:SF60">
    <property type="entry name" value="TRNA DIMETHYLALLYLTRANSFERASE"/>
    <property type="match status" value="1"/>
</dbReference>
<organism evidence="12 13">
    <name type="scientific">Sphagnum jensenii</name>
    <dbReference type="NCBI Taxonomy" id="128206"/>
    <lineage>
        <taxon>Eukaryota</taxon>
        <taxon>Viridiplantae</taxon>
        <taxon>Streptophyta</taxon>
        <taxon>Embryophyta</taxon>
        <taxon>Bryophyta</taxon>
        <taxon>Sphagnophytina</taxon>
        <taxon>Sphagnopsida</taxon>
        <taxon>Sphagnales</taxon>
        <taxon>Sphagnaceae</taxon>
        <taxon>Sphagnum</taxon>
    </lineage>
</organism>
<evidence type="ECO:0000313" key="12">
    <source>
        <dbReference type="EMBL" id="CAK9267504.1"/>
    </source>
</evidence>
<dbReference type="Pfam" id="PF01715">
    <property type="entry name" value="IPPT"/>
    <property type="match status" value="2"/>
</dbReference>
<comment type="cofactor">
    <cofactor evidence="1">
        <name>Mg(2+)</name>
        <dbReference type="ChEBI" id="CHEBI:18420"/>
    </cofactor>
</comment>
<keyword evidence="6" id="KW-0203">Cytokinin biosynthesis</keyword>
<evidence type="ECO:0000256" key="1">
    <source>
        <dbReference type="ARBA" id="ARBA00001946"/>
    </source>
</evidence>